<evidence type="ECO:0000256" key="12">
    <source>
        <dbReference type="SAM" id="MobiDB-lite"/>
    </source>
</evidence>
<evidence type="ECO:0000256" key="1">
    <source>
        <dbReference type="ARBA" id="ARBA00001946"/>
    </source>
</evidence>
<comment type="caution">
    <text evidence="15">The sequence shown here is derived from an EMBL/GenBank/DDBJ whole genome shotgun (WGS) entry which is preliminary data.</text>
</comment>
<dbReference type="NCBIfam" id="TIGR02245">
    <property type="entry name" value="HAD_IIID1"/>
    <property type="match status" value="1"/>
</dbReference>
<organism evidence="15 16">
    <name type="scientific">Besnoitia besnoiti</name>
    <name type="common">Apicomplexan protozoan</name>
    <dbReference type="NCBI Taxonomy" id="94643"/>
    <lineage>
        <taxon>Eukaryota</taxon>
        <taxon>Sar</taxon>
        <taxon>Alveolata</taxon>
        <taxon>Apicomplexa</taxon>
        <taxon>Conoidasida</taxon>
        <taxon>Coccidia</taxon>
        <taxon>Eucoccidiorida</taxon>
        <taxon>Eimeriorina</taxon>
        <taxon>Sarcocystidae</taxon>
        <taxon>Besnoitia</taxon>
    </lineage>
</organism>
<evidence type="ECO:0000256" key="7">
    <source>
        <dbReference type="ARBA" id="ARBA00022912"/>
    </source>
</evidence>
<evidence type="ECO:0000313" key="16">
    <source>
        <dbReference type="Proteomes" id="UP000224006"/>
    </source>
</evidence>
<evidence type="ECO:0000256" key="10">
    <source>
        <dbReference type="ARBA" id="ARBA00047761"/>
    </source>
</evidence>
<dbReference type="SMART" id="SM00577">
    <property type="entry name" value="CPDc"/>
    <property type="match status" value="1"/>
</dbReference>
<keyword evidence="6" id="KW-0460">Magnesium</keyword>
<keyword evidence="7" id="KW-0904">Protein phosphatase</keyword>
<dbReference type="InterPro" id="IPR011943">
    <property type="entry name" value="HAD-SF_hydro_IIID"/>
</dbReference>
<evidence type="ECO:0000256" key="3">
    <source>
        <dbReference type="ARBA" id="ARBA00013081"/>
    </source>
</evidence>
<dbReference type="InterPro" id="IPR023214">
    <property type="entry name" value="HAD_sf"/>
</dbReference>
<dbReference type="RefSeq" id="XP_029217796.1">
    <property type="nucleotide sequence ID" value="XM_029366365.1"/>
</dbReference>
<comment type="subcellular location">
    <subcellularLocation>
        <location evidence="2">Nucleus</location>
    </subcellularLocation>
</comment>
<name>A0A2A9MDS9_BESBE</name>
<evidence type="ECO:0000256" key="4">
    <source>
        <dbReference type="ARBA" id="ARBA00022723"/>
    </source>
</evidence>
<dbReference type="PANTHER" id="PTHR48493:SF1">
    <property type="entry name" value="UBIQUITIN-LIKE DOMAIN-CONTAINING CTD PHOSPHATASE 1"/>
    <property type="match status" value="1"/>
</dbReference>
<dbReference type="SUPFAM" id="SSF54236">
    <property type="entry name" value="Ubiquitin-like"/>
    <property type="match status" value="1"/>
</dbReference>
<dbReference type="KEGG" id="bbes:BESB_080030"/>
<feature type="compositionally biased region" description="Basic and acidic residues" evidence="12">
    <location>
        <begin position="183"/>
        <end position="199"/>
    </location>
</feature>
<feature type="compositionally biased region" description="Low complexity" evidence="12">
    <location>
        <begin position="21"/>
        <end position="31"/>
    </location>
</feature>
<dbReference type="GO" id="GO:0004722">
    <property type="term" value="F:protein serine/threonine phosphatase activity"/>
    <property type="evidence" value="ECO:0007669"/>
    <property type="project" value="UniProtKB-EC"/>
</dbReference>
<feature type="domain" description="Ubiquitin-like" evidence="13">
    <location>
        <begin position="316"/>
        <end position="368"/>
    </location>
</feature>
<dbReference type="SUPFAM" id="SSF56784">
    <property type="entry name" value="HAD-like"/>
    <property type="match status" value="1"/>
</dbReference>
<feature type="compositionally biased region" description="Low complexity" evidence="12">
    <location>
        <begin position="247"/>
        <end position="266"/>
    </location>
</feature>
<dbReference type="STRING" id="94643.A0A2A9MDS9"/>
<dbReference type="Gene3D" id="3.40.50.1000">
    <property type="entry name" value="HAD superfamily/HAD-like"/>
    <property type="match status" value="1"/>
</dbReference>
<feature type="compositionally biased region" description="Low complexity" evidence="12">
    <location>
        <begin position="221"/>
        <end position="240"/>
    </location>
</feature>
<comment type="catalytic activity">
    <reaction evidence="10">
        <text>O-phospho-L-seryl-[protein] + H2O = L-seryl-[protein] + phosphate</text>
        <dbReference type="Rhea" id="RHEA:20629"/>
        <dbReference type="Rhea" id="RHEA-COMP:9863"/>
        <dbReference type="Rhea" id="RHEA-COMP:11604"/>
        <dbReference type="ChEBI" id="CHEBI:15377"/>
        <dbReference type="ChEBI" id="CHEBI:29999"/>
        <dbReference type="ChEBI" id="CHEBI:43474"/>
        <dbReference type="ChEBI" id="CHEBI:83421"/>
        <dbReference type="EC" id="3.1.3.16"/>
    </reaction>
</comment>
<dbReference type="OrthoDB" id="1711508at2759"/>
<evidence type="ECO:0000259" key="14">
    <source>
        <dbReference type="PROSITE" id="PS50969"/>
    </source>
</evidence>
<protein>
    <recommendedName>
        <fullName evidence="3">protein-serine/threonine phosphatase</fullName>
        <ecNumber evidence="3">3.1.3.16</ecNumber>
    </recommendedName>
    <alternativeName>
        <fullName evidence="9">Nuclear proteasome inhibitor UBLCP1</fullName>
    </alternativeName>
</protein>
<dbReference type="Gene3D" id="3.10.20.90">
    <property type="entry name" value="Phosphatidylinositol 3-kinase Catalytic Subunit, Chain A, domain 1"/>
    <property type="match status" value="1"/>
</dbReference>
<dbReference type="InterPro" id="IPR029071">
    <property type="entry name" value="Ubiquitin-like_domsf"/>
</dbReference>
<feature type="compositionally biased region" description="Low complexity" evidence="12">
    <location>
        <begin position="169"/>
        <end position="182"/>
    </location>
</feature>
<evidence type="ECO:0000256" key="5">
    <source>
        <dbReference type="ARBA" id="ARBA00022801"/>
    </source>
</evidence>
<feature type="compositionally biased region" description="Low complexity" evidence="12">
    <location>
        <begin position="101"/>
        <end position="113"/>
    </location>
</feature>
<sequence length="652" mass="70362">MTIPETRDREDQSQSEDSNCASSPSEESAAPLTQTDSFDSNSNASGFPAFSSSAGGSQGNARRGVVFEEGQRTGVDARRSSAASDDNGPEALLHNREEETSAAALVSVGSAASPLTGRIRGREDSGSPHRKHLKPALDGTRAGRGSESEDTATALGSRSPPQATEGGTAAPSDAPALAALKSAMKERQEEAGERVREDCGAQDACVSSSSGGDEPDLQTPAGAATMTAVDSAAATQAASSPRPPSGLPLGSSQRPLSSPSSSSSPLTALAVPADDDDAEEEEDDEEPEGEQVVLVVKWCGKLYDVALSPSDFECFSVADFKERLQQQLSVPADKQKLLGFTNAKGGTARDADLLTSLRFQRERQMMLVGSTDAQLLAAAQAHAAALAQGDKLLDDFAAASADVLTEDELRTPLHLSRLETAIERTQIHLLHPPRPGKKLLVLDLDYTLFDCKSLAGSIDDLKRPFLEQFMQDVFQDYDIAVWSQTHWKWVEMKCTELGFLTSSKFHLCFVLDRSSMFTVCSRRKKKRGRGSSRDSGGELRTHEVKALELIWRKFPGFWSASNTVHVDDLSRNFVFNPKNGIKVSAYKREKRDSDAELLLLGIYLKHLAQAPDVREVPHKYWKVRAAEEARRGGSLPESLHFSTQAAAEPQSD</sequence>
<keyword evidence="5 15" id="KW-0378">Hydrolase</keyword>
<dbReference type="PANTHER" id="PTHR48493">
    <property type="entry name" value="UBIQUITIN-LIKE DOMAIN-CONTAINING CTD PHOSPHATASE 1"/>
    <property type="match status" value="1"/>
</dbReference>
<evidence type="ECO:0000256" key="11">
    <source>
        <dbReference type="ARBA" id="ARBA00048336"/>
    </source>
</evidence>
<dbReference type="InterPro" id="IPR051658">
    <property type="entry name" value="UBLCP1"/>
</dbReference>
<dbReference type="EC" id="3.1.3.16" evidence="3"/>
<feature type="region of interest" description="Disordered" evidence="12">
    <location>
        <begin position="1"/>
        <end position="291"/>
    </location>
</feature>
<dbReference type="PROSITE" id="PS50053">
    <property type="entry name" value="UBIQUITIN_2"/>
    <property type="match status" value="1"/>
</dbReference>
<dbReference type="VEuPathDB" id="ToxoDB:BESB_080030"/>
<dbReference type="Proteomes" id="UP000224006">
    <property type="component" value="Chromosome VII"/>
</dbReference>
<dbReference type="GO" id="GO:0090364">
    <property type="term" value="P:regulation of proteasome assembly"/>
    <property type="evidence" value="ECO:0007669"/>
    <property type="project" value="InterPro"/>
</dbReference>
<evidence type="ECO:0000313" key="15">
    <source>
        <dbReference type="EMBL" id="PFH33787.1"/>
    </source>
</evidence>
<evidence type="ECO:0000256" key="9">
    <source>
        <dbReference type="ARBA" id="ARBA00032039"/>
    </source>
</evidence>
<proteinExistence type="predicted"/>
<comment type="cofactor">
    <cofactor evidence="1">
        <name>Mg(2+)</name>
        <dbReference type="ChEBI" id="CHEBI:18420"/>
    </cofactor>
</comment>
<dbReference type="GO" id="GO:0046872">
    <property type="term" value="F:metal ion binding"/>
    <property type="evidence" value="ECO:0007669"/>
    <property type="project" value="UniProtKB-KW"/>
</dbReference>
<dbReference type="InterPro" id="IPR036412">
    <property type="entry name" value="HAD-like_sf"/>
</dbReference>
<accession>A0A2A9MDS9</accession>
<feature type="compositionally biased region" description="Basic and acidic residues" evidence="12">
    <location>
        <begin position="1"/>
        <end position="12"/>
    </location>
</feature>
<feature type="compositionally biased region" description="Basic and acidic residues" evidence="12">
    <location>
        <begin position="65"/>
        <end position="79"/>
    </location>
</feature>
<feature type="compositionally biased region" description="Acidic residues" evidence="12">
    <location>
        <begin position="273"/>
        <end position="289"/>
    </location>
</feature>
<evidence type="ECO:0000256" key="8">
    <source>
        <dbReference type="ARBA" id="ARBA00023242"/>
    </source>
</evidence>
<reference evidence="15 16" key="1">
    <citation type="submission" date="2017-09" db="EMBL/GenBank/DDBJ databases">
        <title>Genome sequencing of Besnoitia besnoiti strain Bb-Ger1.</title>
        <authorList>
            <person name="Schares G."/>
            <person name="Venepally P."/>
            <person name="Lorenzi H.A."/>
        </authorList>
    </citation>
    <scope>NUCLEOTIDE SEQUENCE [LARGE SCALE GENOMIC DNA]</scope>
    <source>
        <strain evidence="15 16">Bb-Ger1</strain>
    </source>
</reference>
<feature type="domain" description="FCP1 homology" evidence="14">
    <location>
        <begin position="433"/>
        <end position="607"/>
    </location>
</feature>
<dbReference type="GO" id="GO:0005634">
    <property type="term" value="C:nucleus"/>
    <property type="evidence" value="ECO:0007669"/>
    <property type="project" value="UniProtKB-SubCell"/>
</dbReference>
<evidence type="ECO:0000256" key="6">
    <source>
        <dbReference type="ARBA" id="ARBA00022842"/>
    </source>
</evidence>
<dbReference type="InterPro" id="IPR000626">
    <property type="entry name" value="Ubiquitin-like_dom"/>
</dbReference>
<evidence type="ECO:0000259" key="13">
    <source>
        <dbReference type="PROSITE" id="PS50053"/>
    </source>
</evidence>
<dbReference type="PROSITE" id="PS50969">
    <property type="entry name" value="FCP1"/>
    <property type="match status" value="1"/>
</dbReference>
<feature type="compositionally biased region" description="Low complexity" evidence="12">
    <location>
        <begin position="40"/>
        <end position="61"/>
    </location>
</feature>
<dbReference type="EMBL" id="NWUJ01000008">
    <property type="protein sequence ID" value="PFH33787.1"/>
    <property type="molecule type" value="Genomic_DNA"/>
</dbReference>
<dbReference type="AlphaFoldDB" id="A0A2A9MDS9"/>
<dbReference type="GeneID" id="40312930"/>
<keyword evidence="4" id="KW-0479">Metal-binding</keyword>
<keyword evidence="16" id="KW-1185">Reference proteome</keyword>
<dbReference type="InterPro" id="IPR004274">
    <property type="entry name" value="FCP1_dom"/>
</dbReference>
<gene>
    <name evidence="15" type="ORF">BESB_080030</name>
</gene>
<keyword evidence="8" id="KW-0539">Nucleus</keyword>
<evidence type="ECO:0000256" key="2">
    <source>
        <dbReference type="ARBA" id="ARBA00004123"/>
    </source>
</evidence>
<dbReference type="Pfam" id="PF03031">
    <property type="entry name" value="NIF"/>
    <property type="match status" value="1"/>
</dbReference>
<comment type="catalytic activity">
    <reaction evidence="11">
        <text>O-phospho-L-threonyl-[protein] + H2O = L-threonyl-[protein] + phosphate</text>
        <dbReference type="Rhea" id="RHEA:47004"/>
        <dbReference type="Rhea" id="RHEA-COMP:11060"/>
        <dbReference type="Rhea" id="RHEA-COMP:11605"/>
        <dbReference type="ChEBI" id="CHEBI:15377"/>
        <dbReference type="ChEBI" id="CHEBI:30013"/>
        <dbReference type="ChEBI" id="CHEBI:43474"/>
        <dbReference type="ChEBI" id="CHEBI:61977"/>
        <dbReference type="EC" id="3.1.3.16"/>
    </reaction>
</comment>